<keyword evidence="2" id="KW-1185">Reference proteome</keyword>
<organism evidence="1 2">
    <name type="scientific">Nosema granulosis</name>
    <dbReference type="NCBI Taxonomy" id="83296"/>
    <lineage>
        <taxon>Eukaryota</taxon>
        <taxon>Fungi</taxon>
        <taxon>Fungi incertae sedis</taxon>
        <taxon>Microsporidia</taxon>
        <taxon>Nosematidae</taxon>
        <taxon>Nosema</taxon>
    </lineage>
</organism>
<dbReference type="AlphaFoldDB" id="A0A9P6H0X4"/>
<dbReference type="EMBL" id="SBJO01000015">
    <property type="protein sequence ID" value="KAF9764582.1"/>
    <property type="molecule type" value="Genomic_DNA"/>
</dbReference>
<dbReference type="OrthoDB" id="10437066at2759"/>
<accession>A0A9P6H0X4</accession>
<sequence>MKVNTTTNRDLNIKTILDIDLLYSKLGDAFYNTTNEAEDNTVTKQLLSAIRDHNITDKQIKMLLKGISKHMEDHRRCFYENGVILTSCIFKDKGFKLNKLSNYNEHKEIIFEILGEEKLEQDEQTTNELLEEQKIVKMPVKNKVKYLQQAIEILKSNEVARYKEVYENLKILIDRSSERTLKNSPDFIRTILIAEYDSYEKIEAIALFLIRNDSLLEDVLKEIFLNNYNVRNKIDIIFSLIVYIKSVENCNYQNILNSIENLKIDSFVHKVTEKYLNILQDELKKRIK</sequence>
<proteinExistence type="predicted"/>
<evidence type="ECO:0000313" key="1">
    <source>
        <dbReference type="EMBL" id="KAF9764582.1"/>
    </source>
</evidence>
<gene>
    <name evidence="1" type="ORF">NGRA_0442</name>
</gene>
<dbReference type="Proteomes" id="UP000740883">
    <property type="component" value="Unassembled WGS sequence"/>
</dbReference>
<comment type="caution">
    <text evidence="1">The sequence shown here is derived from an EMBL/GenBank/DDBJ whole genome shotgun (WGS) entry which is preliminary data.</text>
</comment>
<reference evidence="1 2" key="1">
    <citation type="journal article" date="2020" name="Genome Biol. Evol.">
        <title>Comparative genomics of strictly vertically transmitted, feminizing microsporidia endosymbionts of amphipod crustaceans.</title>
        <authorList>
            <person name="Cormier A."/>
            <person name="Chebbi M.A."/>
            <person name="Giraud I."/>
            <person name="Wattier R."/>
            <person name="Teixeira M."/>
            <person name="Gilbert C."/>
            <person name="Rigaud T."/>
            <person name="Cordaux R."/>
        </authorList>
    </citation>
    <scope>NUCLEOTIDE SEQUENCE [LARGE SCALE GENOMIC DNA]</scope>
    <source>
        <strain evidence="1 2">Ou3-Ou53</strain>
    </source>
</reference>
<protein>
    <submittedName>
        <fullName evidence="1">Uncharacterized protein</fullName>
    </submittedName>
</protein>
<evidence type="ECO:0000313" key="2">
    <source>
        <dbReference type="Proteomes" id="UP000740883"/>
    </source>
</evidence>
<name>A0A9P6H0X4_9MICR</name>